<evidence type="ECO:0000256" key="3">
    <source>
        <dbReference type="ARBA" id="ARBA00022692"/>
    </source>
</evidence>
<proteinExistence type="inferred from homology"/>
<comment type="similarity">
    <text evidence="2 8">Belongs to the ERG2 family.</text>
</comment>
<name>A0A0F7SRL8_PHARH</name>
<accession>A0A0F7SRL8</accession>
<dbReference type="EC" id="5.-.-.-" evidence="8"/>
<dbReference type="EMBL" id="LN483166">
    <property type="protein sequence ID" value="CED84807.1"/>
    <property type="molecule type" value="Genomic_DNA"/>
</dbReference>
<dbReference type="AlphaFoldDB" id="A0A0F7SRL8"/>
<keyword evidence="4" id="KW-0256">Endoplasmic reticulum</keyword>
<sequence length="230" mass="25403">MATKSTSAKSSRAQFLGYIVLIVALGWGACSFLDGIKERWFIFDPPALHALSAEAVALHPTNITALTAHILTNLSSTYPAYTINTDISNPSEWVFNNAGGAMGAMFIIHASITEYLIVFGTPLGTEGHSGRHTADDYFNILRGEQWAFSPGSMEMERYVAGQVHHMRRGDAKQYKFHEGGWALELAQGWIPPMLPFGFADFASTLDFPTMYNTVRLTGREMIKNLLHGKI</sequence>
<keyword evidence="5 8" id="KW-1133">Transmembrane helix</keyword>
<keyword evidence="3 8" id="KW-0812">Transmembrane</keyword>
<evidence type="ECO:0000313" key="9">
    <source>
        <dbReference type="EMBL" id="CED84807.1"/>
    </source>
</evidence>
<evidence type="ECO:0000256" key="2">
    <source>
        <dbReference type="ARBA" id="ARBA00007141"/>
    </source>
</evidence>
<evidence type="ECO:0000256" key="5">
    <source>
        <dbReference type="ARBA" id="ARBA00022989"/>
    </source>
</evidence>
<evidence type="ECO:0000256" key="6">
    <source>
        <dbReference type="ARBA" id="ARBA00023136"/>
    </source>
</evidence>
<comment type="subcellular location">
    <subcellularLocation>
        <location evidence="1">Endoplasmic reticulum membrane</location>
    </subcellularLocation>
</comment>
<dbReference type="UniPathway" id="UPA00768"/>
<feature type="transmembrane region" description="Helical" evidence="8">
    <location>
        <begin position="15"/>
        <end position="33"/>
    </location>
</feature>
<comment type="function">
    <text evidence="8">Catalyzes the reaction which results in unsaturation at C-7 in the B ring of sterols.</text>
</comment>
<dbReference type="GO" id="GO:0005789">
    <property type="term" value="C:endoplasmic reticulum membrane"/>
    <property type="evidence" value="ECO:0007669"/>
    <property type="project" value="UniProtKB-SubCell"/>
</dbReference>
<evidence type="ECO:0000256" key="7">
    <source>
        <dbReference type="ARBA" id="ARBA00029435"/>
    </source>
</evidence>
<protein>
    <recommendedName>
        <fullName evidence="8">C-8 sterol isomerase</fullName>
        <ecNumber evidence="8">5.-.-.-</ecNumber>
    </recommendedName>
    <alternativeName>
        <fullName evidence="8">Delta-8--delta-7 sterol isomerase</fullName>
    </alternativeName>
</protein>
<keyword evidence="9" id="KW-0413">Isomerase</keyword>
<dbReference type="GO" id="GO:0016853">
    <property type="term" value="F:isomerase activity"/>
    <property type="evidence" value="ECO:0007669"/>
    <property type="project" value="UniProtKB-KW"/>
</dbReference>
<dbReference type="PANTHER" id="PTHR10868:SF1">
    <property type="entry name" value="SIGMA NON-OPIOID INTRACELLULAR RECEPTOR 1"/>
    <property type="match status" value="1"/>
</dbReference>
<comment type="pathway">
    <text evidence="7 8">Steroid metabolism; ergosterol biosynthesis.</text>
</comment>
<dbReference type="Pfam" id="PF04622">
    <property type="entry name" value="ERG2_Sigma1R"/>
    <property type="match status" value="1"/>
</dbReference>
<dbReference type="PROSITE" id="PS51257">
    <property type="entry name" value="PROKAR_LIPOPROTEIN"/>
    <property type="match status" value="1"/>
</dbReference>
<dbReference type="InterPro" id="IPR006716">
    <property type="entry name" value="ERG2_sigma1_rcpt-like"/>
</dbReference>
<keyword evidence="6 8" id="KW-0472">Membrane</keyword>
<reference evidence="9" key="1">
    <citation type="submission" date="2014-08" db="EMBL/GenBank/DDBJ databases">
        <authorList>
            <person name="Sharma Rahul"/>
            <person name="Thines Marco"/>
        </authorList>
    </citation>
    <scope>NUCLEOTIDE SEQUENCE</scope>
</reference>
<evidence type="ECO:0000256" key="1">
    <source>
        <dbReference type="ARBA" id="ARBA00004586"/>
    </source>
</evidence>
<organism evidence="9">
    <name type="scientific">Phaffia rhodozyma</name>
    <name type="common">Yeast</name>
    <name type="synonym">Xanthophyllomyces dendrorhous</name>
    <dbReference type="NCBI Taxonomy" id="264483"/>
    <lineage>
        <taxon>Eukaryota</taxon>
        <taxon>Fungi</taxon>
        <taxon>Dikarya</taxon>
        <taxon>Basidiomycota</taxon>
        <taxon>Agaricomycotina</taxon>
        <taxon>Tremellomycetes</taxon>
        <taxon>Cystofilobasidiales</taxon>
        <taxon>Mrakiaceae</taxon>
        <taxon>Phaffia</taxon>
    </lineage>
</organism>
<evidence type="ECO:0000256" key="8">
    <source>
        <dbReference type="RuleBase" id="RU368083"/>
    </source>
</evidence>
<dbReference type="PANTHER" id="PTHR10868">
    <property type="entry name" value="SIGMA 1-TYPE OPIOID RECEPTOR-RELATED"/>
    <property type="match status" value="1"/>
</dbReference>
<dbReference type="GO" id="GO:0006696">
    <property type="term" value="P:ergosterol biosynthetic process"/>
    <property type="evidence" value="ECO:0007669"/>
    <property type="project" value="TreeGrafter"/>
</dbReference>
<evidence type="ECO:0000256" key="4">
    <source>
        <dbReference type="ARBA" id="ARBA00022824"/>
    </source>
</evidence>